<dbReference type="OrthoDB" id="10251048at2759"/>
<dbReference type="InterPro" id="IPR006357">
    <property type="entry name" value="HAD-SF_hydro_IIA"/>
</dbReference>
<dbReference type="GO" id="GO:0046474">
    <property type="term" value="P:glycerophospholipid biosynthetic process"/>
    <property type="evidence" value="ECO:0007669"/>
    <property type="project" value="TreeGrafter"/>
</dbReference>
<gene>
    <name evidence="2" type="ORF">CANTADRAFT_3548</name>
</gene>
<protein>
    <submittedName>
        <fullName evidence="2">Phosphatidyl synthase</fullName>
    </submittedName>
</protein>
<dbReference type="InterPro" id="IPR023214">
    <property type="entry name" value="HAD_sf"/>
</dbReference>
<keyword evidence="3" id="KW-1185">Reference proteome</keyword>
<evidence type="ECO:0000256" key="1">
    <source>
        <dbReference type="SAM" id="MobiDB-lite"/>
    </source>
</evidence>
<dbReference type="AlphaFoldDB" id="A0A1E4SPI3"/>
<evidence type="ECO:0000313" key="2">
    <source>
        <dbReference type="EMBL" id="ODV81440.1"/>
    </source>
</evidence>
<dbReference type="FunFam" id="3.40.50.1000:FF:000069">
    <property type="entry name" value="HAD-superfamily subfamily IIA hydrolase"/>
    <property type="match status" value="1"/>
</dbReference>
<organism evidence="2 3">
    <name type="scientific">Suhomyces tanzawaensis NRRL Y-17324</name>
    <dbReference type="NCBI Taxonomy" id="984487"/>
    <lineage>
        <taxon>Eukaryota</taxon>
        <taxon>Fungi</taxon>
        <taxon>Dikarya</taxon>
        <taxon>Ascomycota</taxon>
        <taxon>Saccharomycotina</taxon>
        <taxon>Pichiomycetes</taxon>
        <taxon>Debaryomycetaceae</taxon>
        <taxon>Suhomyces</taxon>
    </lineage>
</organism>
<dbReference type="RefSeq" id="XP_020066562.1">
    <property type="nucleotide sequence ID" value="XM_020208638.1"/>
</dbReference>
<evidence type="ECO:0000313" key="3">
    <source>
        <dbReference type="Proteomes" id="UP000094285"/>
    </source>
</evidence>
<dbReference type="InterPro" id="IPR036412">
    <property type="entry name" value="HAD-like_sf"/>
</dbReference>
<dbReference type="GO" id="GO:0005739">
    <property type="term" value="C:mitochondrion"/>
    <property type="evidence" value="ECO:0007669"/>
    <property type="project" value="TreeGrafter"/>
</dbReference>
<name>A0A1E4SPI3_9ASCO</name>
<dbReference type="Proteomes" id="UP000094285">
    <property type="component" value="Unassembled WGS sequence"/>
</dbReference>
<dbReference type="PANTHER" id="PTHR14269:SF4">
    <property type="entry name" value="CAT EYE SYNDROME CRITICAL REGION PROTEIN 5"/>
    <property type="match status" value="1"/>
</dbReference>
<dbReference type="FunFam" id="3.40.50.1000:FF:000201">
    <property type="entry name" value="Piso0_001792 protein"/>
    <property type="match status" value="1"/>
</dbReference>
<dbReference type="SUPFAM" id="SSF56784">
    <property type="entry name" value="HAD-like"/>
    <property type="match status" value="2"/>
</dbReference>
<sequence>MTEESKSPQHQSFLNNDGIDELQPLSRKHRVSSLSLSDLNQWQNGLTKLSSSTSLSKDGRSSSANLKKVDSLAKLSRNSSIIKRKKRTVIDHVRVASYAFCFDIDGVILRGPDTIPEAKQALRLLNGENKYNIKVPSIFVTNGGGKPEKQRSDDLTERLGVLVTPEQIIQGHTPMKDLVGVYQNVLVVGGVGNVCRNVAQSYGFKNVYTPLDILKWNPAVSPYHDLSEEERVCAKEVDFSKVAIDAILVFADSRNWAADQQIILELLLSKNGVMGTESKTYNEGPQIYFAHSDFIWATNYKLSRYGMGALQVSIAALYKEHTGHELKVNRFGKPQKGTFKFANKVLTSWRQGVLDEHLKKLSINDPNAEEADILINEDGEEIINQAKLESYDYEDDSEDEVNNIKEPLAETGKQDKITLQLPPASTVYFVGDTPESDIRFANSHDVSWHSILVKTGVYREGTEPKYKPKHLCENVLEAVEYAIEREHEKELAEWNETADADEDDKGSRINFADLVMTPSEKQEKEAADAKKVKPIHEHEAVEVPVFLTEQVEKFKDVGVQKK</sequence>
<reference evidence="3" key="1">
    <citation type="submission" date="2016-05" db="EMBL/GenBank/DDBJ databases">
        <title>Comparative genomics of biotechnologically important yeasts.</title>
        <authorList>
            <consortium name="DOE Joint Genome Institute"/>
            <person name="Riley R."/>
            <person name="Haridas S."/>
            <person name="Wolfe K.H."/>
            <person name="Lopes M.R."/>
            <person name="Hittinger C.T."/>
            <person name="Goker M."/>
            <person name="Salamov A."/>
            <person name="Wisecaver J."/>
            <person name="Long T.M."/>
            <person name="Aerts A.L."/>
            <person name="Barry K."/>
            <person name="Choi C."/>
            <person name="Clum A."/>
            <person name="Coughlan A.Y."/>
            <person name="Deshpande S."/>
            <person name="Douglass A.P."/>
            <person name="Hanson S.J."/>
            <person name="Klenk H.-P."/>
            <person name="Labutti K."/>
            <person name="Lapidus A."/>
            <person name="Lindquist E."/>
            <person name="Lipzen A."/>
            <person name="Meier-Kolthoff J.P."/>
            <person name="Ohm R.A."/>
            <person name="Otillar R.P."/>
            <person name="Pangilinan J."/>
            <person name="Peng Y."/>
            <person name="Rokas A."/>
            <person name="Rosa C.A."/>
            <person name="Scheuner C."/>
            <person name="Sibirny A.A."/>
            <person name="Slot J.C."/>
            <person name="Stielow J.B."/>
            <person name="Sun H."/>
            <person name="Kurtzman C.P."/>
            <person name="Blackwell M."/>
            <person name="Grigoriev I.V."/>
            <person name="Jeffries T.W."/>
        </authorList>
    </citation>
    <scope>NUCLEOTIDE SEQUENCE [LARGE SCALE GENOMIC DNA]</scope>
    <source>
        <strain evidence="3">NRRL Y-17324</strain>
    </source>
</reference>
<proteinExistence type="predicted"/>
<dbReference type="Pfam" id="PF13242">
    <property type="entry name" value="Hydrolase_like"/>
    <property type="match status" value="1"/>
</dbReference>
<feature type="region of interest" description="Disordered" evidence="1">
    <location>
        <begin position="1"/>
        <end position="21"/>
    </location>
</feature>
<dbReference type="Pfam" id="PF13344">
    <property type="entry name" value="Hydrolase_6"/>
    <property type="match status" value="1"/>
</dbReference>
<dbReference type="EMBL" id="KV453909">
    <property type="protein sequence ID" value="ODV81440.1"/>
    <property type="molecule type" value="Genomic_DNA"/>
</dbReference>
<dbReference type="InterPro" id="IPR006353">
    <property type="entry name" value="HAD-SF_hydro_IIA_CECR5"/>
</dbReference>
<dbReference type="STRING" id="984487.A0A1E4SPI3"/>
<accession>A0A1E4SPI3</accession>
<dbReference type="PANTHER" id="PTHR14269">
    <property type="entry name" value="CDP-DIACYLGLYCEROL--GLYCEROL-3-PHOSPHATE 3-PHOSPHATIDYLTRANSFERASE-RELATED"/>
    <property type="match status" value="1"/>
</dbReference>
<dbReference type="NCBIfam" id="TIGR01456">
    <property type="entry name" value="CECR5"/>
    <property type="match status" value="1"/>
</dbReference>
<dbReference type="GeneID" id="30982775"/>
<dbReference type="Gene3D" id="3.40.50.1000">
    <property type="entry name" value="HAD superfamily/HAD-like"/>
    <property type="match status" value="3"/>
</dbReference>
<dbReference type="InterPro" id="IPR050324">
    <property type="entry name" value="CDP-alcohol_PTase-I"/>
</dbReference>
<dbReference type="NCBIfam" id="TIGR01460">
    <property type="entry name" value="HAD-SF-IIA"/>
    <property type="match status" value="1"/>
</dbReference>